<keyword evidence="10" id="KW-1003">Cell membrane</keyword>
<comment type="function">
    <text evidence="10">Involved in the system for phosphate transport across the cytoplasmic membrane.</text>
</comment>
<evidence type="ECO:0000256" key="6">
    <source>
        <dbReference type="ARBA" id="ARBA00022592"/>
    </source>
</evidence>
<dbReference type="RefSeq" id="WP_034422651.1">
    <property type="nucleotide sequence ID" value="NZ_CP045798.1"/>
</dbReference>
<dbReference type="NCBIfam" id="TIGR02136">
    <property type="entry name" value="ptsS_2"/>
    <property type="match status" value="1"/>
</dbReference>
<name>A0A7G6E4Z6_THEFR</name>
<dbReference type="InterPro" id="IPR011862">
    <property type="entry name" value="Phos-bd"/>
</dbReference>
<dbReference type="GO" id="GO:0042301">
    <property type="term" value="F:phosphate ion binding"/>
    <property type="evidence" value="ECO:0007669"/>
    <property type="project" value="UniProtKB-UniRule"/>
</dbReference>
<comment type="subcellular location">
    <subcellularLocation>
        <location evidence="2 10">Cell membrane</location>
        <topology evidence="2 10">Lipid-anchor</topology>
    </subcellularLocation>
</comment>
<dbReference type="Pfam" id="PF12849">
    <property type="entry name" value="PBP_like_2"/>
    <property type="match status" value="1"/>
</dbReference>
<protein>
    <recommendedName>
        <fullName evidence="10">Phosphate-binding protein</fullName>
    </recommendedName>
</protein>
<dbReference type="PROSITE" id="PS51257">
    <property type="entry name" value="PROKAR_LIPOPROTEIN"/>
    <property type="match status" value="1"/>
</dbReference>
<dbReference type="SUPFAM" id="SSF53850">
    <property type="entry name" value="Periplasmic binding protein-like II"/>
    <property type="match status" value="1"/>
</dbReference>
<dbReference type="GO" id="GO:0005886">
    <property type="term" value="C:plasma membrane"/>
    <property type="evidence" value="ECO:0007669"/>
    <property type="project" value="UniProtKB-SubCell"/>
</dbReference>
<dbReference type="InterPro" id="IPR050811">
    <property type="entry name" value="Phosphate_ABC_transporter"/>
</dbReference>
<evidence type="ECO:0000256" key="5">
    <source>
        <dbReference type="ARBA" id="ARBA00022448"/>
    </source>
</evidence>
<comment type="similarity">
    <text evidence="3 10">Belongs to the PstS family.</text>
</comment>
<evidence type="ECO:0000313" key="13">
    <source>
        <dbReference type="Proteomes" id="UP000515847"/>
    </source>
</evidence>
<keyword evidence="9 10" id="KW-0449">Lipoprotein</keyword>
<dbReference type="CDD" id="cd13653">
    <property type="entry name" value="PBP2_phosphate_like_1"/>
    <property type="match status" value="1"/>
</dbReference>
<keyword evidence="10" id="KW-0472">Membrane</keyword>
<proteinExistence type="inferred from homology"/>
<comment type="subunit">
    <text evidence="4 10">The complex is composed of two ATP-binding proteins (PstB), two transmembrane proteins (PstC and PstA) and a solute-binding protein (PstS).</text>
</comment>
<feature type="domain" description="PBP" evidence="11">
    <location>
        <begin position="43"/>
        <end position="276"/>
    </location>
</feature>
<dbReference type="PANTHER" id="PTHR30570:SF1">
    <property type="entry name" value="PHOSPHATE-BINDING PROTEIN PSTS"/>
    <property type="match status" value="1"/>
</dbReference>
<dbReference type="EMBL" id="CP045798">
    <property type="protein sequence ID" value="QNB47150.1"/>
    <property type="molecule type" value="Genomic_DNA"/>
</dbReference>
<dbReference type="AlphaFoldDB" id="A0A7G6E4Z6"/>
<evidence type="ECO:0000256" key="4">
    <source>
        <dbReference type="ARBA" id="ARBA00011529"/>
    </source>
</evidence>
<gene>
    <name evidence="12" type="primary">pstS</name>
    <name evidence="12" type="ORF">BR63_13050</name>
</gene>
<keyword evidence="8 10" id="KW-0564">Palmitate</keyword>
<keyword evidence="6 10" id="KW-0592">Phosphate transport</keyword>
<dbReference type="Gene3D" id="3.40.190.10">
    <property type="entry name" value="Periplasmic binding protein-like II"/>
    <property type="match status" value="2"/>
</dbReference>
<dbReference type="GO" id="GO:0006817">
    <property type="term" value="P:phosphate ion transport"/>
    <property type="evidence" value="ECO:0007669"/>
    <property type="project" value="UniProtKB-UniRule"/>
</dbReference>
<evidence type="ECO:0000256" key="2">
    <source>
        <dbReference type="ARBA" id="ARBA00004193"/>
    </source>
</evidence>
<organism evidence="12 13">
    <name type="scientific">Thermanaerosceptrum fracticalcis</name>
    <dbReference type="NCBI Taxonomy" id="1712410"/>
    <lineage>
        <taxon>Bacteria</taxon>
        <taxon>Bacillati</taxon>
        <taxon>Bacillota</taxon>
        <taxon>Clostridia</taxon>
        <taxon>Eubacteriales</taxon>
        <taxon>Peptococcaceae</taxon>
        <taxon>Thermanaerosceptrum</taxon>
    </lineage>
</organism>
<dbReference type="InterPro" id="IPR024370">
    <property type="entry name" value="PBP_domain"/>
</dbReference>
<sequence>MFKSRSVKVLVLVLVLVMAFTVVGCGKKEEPQKDGAQGNPNELSGTVQIAGSTSVQPLSEELAKEFMNKNPKVKINVAGGGSGAGIKAAAEGTADIGASSRELKAEEKAKVKEFVIALDGIAVVVHKDNKIADLKKEDIKKIFLGEITDWSQVGGEKGKIQVYTREEGSGTRGAFEEIVLGKDASGKELKIFEKANVQNSTGAVRTAVAGDKNGIGYISIGSLNGDVKAVKVDGAEATEANVKAGSYKISRPFVYMTQKDPAGATKAYLDWVLSAEGQAVVKKHFIPVK</sequence>
<keyword evidence="7" id="KW-0732">Signal</keyword>
<dbReference type="KEGG" id="tfr:BR63_13050"/>
<dbReference type="Proteomes" id="UP000515847">
    <property type="component" value="Chromosome"/>
</dbReference>
<evidence type="ECO:0000256" key="9">
    <source>
        <dbReference type="ARBA" id="ARBA00023288"/>
    </source>
</evidence>
<evidence type="ECO:0000256" key="7">
    <source>
        <dbReference type="ARBA" id="ARBA00022729"/>
    </source>
</evidence>
<reference evidence="12 13" key="1">
    <citation type="journal article" date="2019" name="Front. Microbiol.">
        <title>Thermoanaerosceptrum fracticalcis gen. nov. sp. nov., a Novel Fumarate-Fermenting Microorganism From a Deep Fractured Carbonate Aquifer of the US Great Basin.</title>
        <authorList>
            <person name="Hamilton-Brehm S.D."/>
            <person name="Stewart L.E."/>
            <person name="Zavarin M."/>
            <person name="Caldwell M."/>
            <person name="Lawson P.A."/>
            <person name="Onstott T.C."/>
            <person name="Grzymski J."/>
            <person name="Neveux I."/>
            <person name="Lollar B.S."/>
            <person name="Russell C.E."/>
            <person name="Moser D.P."/>
        </authorList>
    </citation>
    <scope>NUCLEOTIDE SEQUENCE [LARGE SCALE GENOMIC DNA]</scope>
    <source>
        <strain evidence="12 13">DRI-13</strain>
    </source>
</reference>
<evidence type="ECO:0000256" key="3">
    <source>
        <dbReference type="ARBA" id="ARBA00008725"/>
    </source>
</evidence>
<keyword evidence="5 10" id="KW-0813">Transport</keyword>
<evidence type="ECO:0000259" key="11">
    <source>
        <dbReference type="Pfam" id="PF12849"/>
    </source>
</evidence>
<evidence type="ECO:0000313" key="12">
    <source>
        <dbReference type="EMBL" id="QNB47150.1"/>
    </source>
</evidence>
<comment type="function">
    <text evidence="1">Part of the ABC transporter complex PstSACB involved in phosphate import.</text>
</comment>
<evidence type="ECO:0000256" key="10">
    <source>
        <dbReference type="RuleBase" id="RU367119"/>
    </source>
</evidence>
<keyword evidence="13" id="KW-1185">Reference proteome</keyword>
<accession>A0A7G6E4Z6</accession>
<evidence type="ECO:0000256" key="1">
    <source>
        <dbReference type="ARBA" id="ARBA00002841"/>
    </source>
</evidence>
<dbReference type="PANTHER" id="PTHR30570">
    <property type="entry name" value="PERIPLASMIC PHOSPHATE BINDING COMPONENT OF PHOSPHATE ABC TRANSPORTER"/>
    <property type="match status" value="1"/>
</dbReference>
<evidence type="ECO:0000256" key="8">
    <source>
        <dbReference type="ARBA" id="ARBA00023139"/>
    </source>
</evidence>
<dbReference type="OrthoDB" id="9790048at2"/>